<evidence type="ECO:0000259" key="3">
    <source>
        <dbReference type="Pfam" id="PF16661"/>
    </source>
</evidence>
<dbReference type="InParanoid" id="A9V6Q2"/>
<organism evidence="4 5">
    <name type="scientific">Monosiga brevicollis</name>
    <name type="common">Choanoflagellate</name>
    <dbReference type="NCBI Taxonomy" id="81824"/>
    <lineage>
        <taxon>Eukaryota</taxon>
        <taxon>Choanoflagellata</taxon>
        <taxon>Craspedida</taxon>
        <taxon>Salpingoecidae</taxon>
        <taxon>Monosiga</taxon>
    </lineage>
</organism>
<gene>
    <name evidence="4" type="ORF">MONBRDRAFT_27869</name>
</gene>
<dbReference type="Pfam" id="PF16661">
    <property type="entry name" value="Lactamase_B_6"/>
    <property type="match status" value="1"/>
</dbReference>
<dbReference type="GO" id="GO:0032039">
    <property type="term" value="C:integrator complex"/>
    <property type="evidence" value="ECO:0000318"/>
    <property type="project" value="GO_Central"/>
</dbReference>
<sequence>MLEWHHNLILFDVILPPEHHLPDQPLYQPIRPLNEQGIQALPKKSRSSPRSGAGVNLLDDVFSVVPPDAIDAVFVSSEEGLWGLPYLTERLGYCGDIYATDPVKQLGLLLLQGKAEREARRKTRNDFAYTPTEVQNCFDRITSVSYREHVKLHEGVQAWAVSAGYALGSAVWILSDGVEQVGLLRHIAPNDRRHPKPFAQQALASCGTLVCSHLKMADHDPNQAVQRLAMTVGEAVSQGGHVVIPVDLNGVFLDLMELLMTHLQNCGVVANMVVVGRYAKAVLAYADIYSAWLAKSKRSRVYEPKPPFPYNEFIQSGHIKLFSSVLDPEFSRLPTGPAVFFVEDPSLRYGDGLAAVEMIMGNPHSAIIGISPTVDIVERVGVFSNVRARVIQLPIDAGLHPKDLNNLLRHMQARKVILGHRQVAAVPNPDSRLQALEAASTVEVTKAEPVNLALLDPRLVAPNLRLGRSEYQQLGAQLQQTRRGLEVAPQADGGFETRDVMGRPSVQAYLVALSLHNIFDAEVERIGIKDYAVVAQGVRVEFFEHETLIVEAPQATPGLVELCEACLQLAPQLVATS</sequence>
<evidence type="ECO:0000313" key="5">
    <source>
        <dbReference type="Proteomes" id="UP000001357"/>
    </source>
</evidence>
<dbReference type="FunCoup" id="A9V6Q2">
    <property type="interactions" value="1540"/>
</dbReference>
<dbReference type="KEGG" id="mbr:MONBRDRAFT_27869"/>
<dbReference type="RefSeq" id="XP_001748390.1">
    <property type="nucleotide sequence ID" value="XM_001748338.1"/>
</dbReference>
<proteinExistence type="predicted"/>
<dbReference type="GeneID" id="5893634"/>
<feature type="domain" description="Metallo-beta-lactamase" evidence="3">
    <location>
        <begin position="84"/>
        <end position="181"/>
    </location>
</feature>
<dbReference type="Proteomes" id="UP000001357">
    <property type="component" value="Unassembled WGS sequence"/>
</dbReference>
<dbReference type="InterPro" id="IPR036866">
    <property type="entry name" value="RibonucZ/Hydroxyglut_hydro"/>
</dbReference>
<comment type="subcellular location">
    <subcellularLocation>
        <location evidence="1">Nucleus</location>
    </subcellularLocation>
</comment>
<reference evidence="4 5" key="1">
    <citation type="journal article" date="2008" name="Nature">
        <title>The genome of the choanoflagellate Monosiga brevicollis and the origin of metazoans.</title>
        <authorList>
            <consortium name="JGI Sequencing"/>
            <person name="King N."/>
            <person name="Westbrook M.J."/>
            <person name="Young S.L."/>
            <person name="Kuo A."/>
            <person name="Abedin M."/>
            <person name="Chapman J."/>
            <person name="Fairclough S."/>
            <person name="Hellsten U."/>
            <person name="Isogai Y."/>
            <person name="Letunic I."/>
            <person name="Marr M."/>
            <person name="Pincus D."/>
            <person name="Putnam N."/>
            <person name="Rokas A."/>
            <person name="Wright K.J."/>
            <person name="Zuzow R."/>
            <person name="Dirks W."/>
            <person name="Good M."/>
            <person name="Goodstein D."/>
            <person name="Lemons D."/>
            <person name="Li W."/>
            <person name="Lyons J.B."/>
            <person name="Morris A."/>
            <person name="Nichols S."/>
            <person name="Richter D.J."/>
            <person name="Salamov A."/>
            <person name="Bork P."/>
            <person name="Lim W.A."/>
            <person name="Manning G."/>
            <person name="Miller W.T."/>
            <person name="McGinnis W."/>
            <person name="Shapiro H."/>
            <person name="Tjian R."/>
            <person name="Grigoriev I.V."/>
            <person name="Rokhsar D."/>
        </authorList>
    </citation>
    <scope>NUCLEOTIDE SEQUENCE [LARGE SCALE GENOMIC DNA]</scope>
    <source>
        <strain evidence="5">MX1 / ATCC 50154</strain>
    </source>
</reference>
<dbReference type="STRING" id="81824.A9V6Q2"/>
<dbReference type="eggNOG" id="KOG1138">
    <property type="taxonomic scope" value="Eukaryota"/>
</dbReference>
<evidence type="ECO:0000313" key="4">
    <source>
        <dbReference type="EMBL" id="EDQ86845.1"/>
    </source>
</evidence>
<protein>
    <recommendedName>
        <fullName evidence="3">Metallo-beta-lactamase domain-containing protein</fullName>
    </recommendedName>
</protein>
<dbReference type="AlphaFoldDB" id="A9V6Q2"/>
<dbReference type="PANTHER" id="PTHR46094:SF1">
    <property type="entry name" value="INTEGRATOR COMPLEX SUBUNIT 9"/>
    <property type="match status" value="1"/>
</dbReference>
<keyword evidence="2" id="KW-0539">Nucleus</keyword>
<name>A9V6Q2_MONBE</name>
<dbReference type="Gene3D" id="3.60.15.10">
    <property type="entry name" value="Ribonuclease Z/Hydroxyacylglutathione hydrolase-like"/>
    <property type="match status" value="1"/>
</dbReference>
<dbReference type="GO" id="GO:0034472">
    <property type="term" value="P:snRNA 3'-end processing"/>
    <property type="evidence" value="ECO:0000318"/>
    <property type="project" value="GO_Central"/>
</dbReference>
<accession>A9V6Q2</accession>
<dbReference type="PANTHER" id="PTHR46094">
    <property type="entry name" value="INTEGRATOR COMPLEX SUBUNIT 9"/>
    <property type="match status" value="1"/>
</dbReference>
<keyword evidence="5" id="KW-1185">Reference proteome</keyword>
<evidence type="ECO:0000256" key="2">
    <source>
        <dbReference type="ARBA" id="ARBA00023242"/>
    </source>
</evidence>
<dbReference type="EMBL" id="CH991563">
    <property type="protein sequence ID" value="EDQ86845.1"/>
    <property type="molecule type" value="Genomic_DNA"/>
</dbReference>
<evidence type="ECO:0000256" key="1">
    <source>
        <dbReference type="ARBA" id="ARBA00004123"/>
    </source>
</evidence>
<dbReference type="SUPFAM" id="SSF56281">
    <property type="entry name" value="Metallo-hydrolase/oxidoreductase"/>
    <property type="match status" value="1"/>
</dbReference>
<dbReference type="InterPro" id="IPR027074">
    <property type="entry name" value="Integrator_9su"/>
</dbReference>
<dbReference type="InterPro" id="IPR001279">
    <property type="entry name" value="Metallo-B-lactamas"/>
</dbReference>